<feature type="region of interest" description="Disordered" evidence="1">
    <location>
        <begin position="161"/>
        <end position="189"/>
    </location>
</feature>
<reference evidence="2" key="2">
    <citation type="submission" date="2011-05" db="EMBL/GenBank/DDBJ databases">
        <authorList>
            <person name="MIPS"/>
        </authorList>
    </citation>
    <scope>NUCLEOTIDE SEQUENCE</scope>
    <source>
        <strain evidence="2">DSM 11827</strain>
    </source>
</reference>
<evidence type="ECO:0000256" key="1">
    <source>
        <dbReference type="SAM" id="MobiDB-lite"/>
    </source>
</evidence>
<gene>
    <name evidence="2" type="ORF">PIIN_08139</name>
</gene>
<feature type="compositionally biased region" description="Polar residues" evidence="1">
    <location>
        <begin position="7"/>
        <end position="25"/>
    </location>
</feature>
<dbReference type="AlphaFoldDB" id="G4TS93"/>
<accession>G4TS93</accession>
<evidence type="ECO:0000313" key="2">
    <source>
        <dbReference type="EMBL" id="CCA74186.1"/>
    </source>
</evidence>
<feature type="compositionally biased region" description="Polar residues" evidence="1">
    <location>
        <begin position="166"/>
        <end position="180"/>
    </location>
</feature>
<name>G4TS93_SERID</name>
<protein>
    <submittedName>
        <fullName evidence="2">Uncharacterized protein</fullName>
    </submittedName>
</protein>
<organism evidence="2 3">
    <name type="scientific">Serendipita indica (strain DSM 11827)</name>
    <name type="common">Root endophyte fungus</name>
    <name type="synonym">Piriformospora indica</name>
    <dbReference type="NCBI Taxonomy" id="1109443"/>
    <lineage>
        <taxon>Eukaryota</taxon>
        <taxon>Fungi</taxon>
        <taxon>Dikarya</taxon>
        <taxon>Basidiomycota</taxon>
        <taxon>Agaricomycotina</taxon>
        <taxon>Agaricomycetes</taxon>
        <taxon>Sebacinales</taxon>
        <taxon>Serendipitaceae</taxon>
        <taxon>Serendipita</taxon>
    </lineage>
</organism>
<dbReference type="HOGENOM" id="CLU_1205183_0_0_1"/>
<dbReference type="EMBL" id="CAFZ01000288">
    <property type="protein sequence ID" value="CCA74186.1"/>
    <property type="molecule type" value="Genomic_DNA"/>
</dbReference>
<evidence type="ECO:0000313" key="3">
    <source>
        <dbReference type="Proteomes" id="UP000007148"/>
    </source>
</evidence>
<keyword evidence="3" id="KW-1185">Reference proteome</keyword>
<sequence length="230" mass="25047">MALQLLSDASQYSYRGNTRKSSTWKSSLSFLGQKTASPSQKTFFIRSEGSSTEKRSGGTKDVLTPGRTQTKLDLLASPIGSPRDRSTGSAMARRGRCTSTSQTKDTRANYGTVQRDYFPVISRHLRSNRLSPVMPTARGVSGHDKPRRKAINMSDTLYGNMPSVGLSRQPTPAVTSTAKSTVRRIPPPIDPTIIPPEPSLFHINCGLPVTPGRIATRKLPRPKLSLVIPA</sequence>
<dbReference type="Proteomes" id="UP000007148">
    <property type="component" value="Unassembled WGS sequence"/>
</dbReference>
<reference evidence="2" key="1">
    <citation type="journal article" date="2011" name="PLoS Pathog.">
        <title>Endophytic Life Strategies Decoded by Genome and Transcriptome Analyses of the Mutualistic Root Symbiont Piriformospora indica.</title>
        <authorList>
            <person name="Zuccaro A."/>
            <person name="Lahrmann U."/>
            <person name="Guldener U."/>
            <person name="Langen G."/>
            <person name="Pfiffi S."/>
            <person name="Biedenkopf D."/>
            <person name="Wong P."/>
            <person name="Samans B."/>
            <person name="Grimm C."/>
            <person name="Basiewicz M."/>
            <person name="Murat C."/>
            <person name="Martin F."/>
            <person name="Kogel K.H."/>
        </authorList>
    </citation>
    <scope>NUCLEOTIDE SEQUENCE [LARGE SCALE GENOMIC DNA]</scope>
    <source>
        <strain evidence="2">DSM 11827</strain>
    </source>
</reference>
<dbReference type="InParanoid" id="G4TS93"/>
<comment type="caution">
    <text evidence="2">The sequence shown here is derived from an EMBL/GenBank/DDBJ whole genome shotgun (WGS) entry which is preliminary data.</text>
</comment>
<feature type="region of interest" description="Disordered" evidence="1">
    <location>
        <begin position="1"/>
        <end position="25"/>
    </location>
</feature>
<proteinExistence type="predicted"/>
<feature type="region of interest" description="Disordered" evidence="1">
    <location>
        <begin position="41"/>
        <end position="105"/>
    </location>
</feature>